<dbReference type="SUPFAM" id="SSF53649">
    <property type="entry name" value="Alkaline phosphatase-like"/>
    <property type="match status" value="1"/>
</dbReference>
<keyword evidence="4" id="KW-0808">Transferase</keyword>
<evidence type="ECO:0000256" key="6">
    <source>
        <dbReference type="ARBA" id="ARBA00022989"/>
    </source>
</evidence>
<feature type="domain" description="Phosphoethanolamine transferase N-terminal" evidence="10">
    <location>
        <begin position="55"/>
        <end position="204"/>
    </location>
</feature>
<feature type="transmembrane region" description="Helical" evidence="8">
    <location>
        <begin position="158"/>
        <end position="178"/>
    </location>
</feature>
<feature type="transmembrane region" description="Helical" evidence="8">
    <location>
        <begin position="12"/>
        <end position="31"/>
    </location>
</feature>
<name>A0A0B8NTF9_9VIBR</name>
<evidence type="ECO:0000256" key="1">
    <source>
        <dbReference type="ARBA" id="ARBA00004429"/>
    </source>
</evidence>
<keyword evidence="12" id="KW-1185">Reference proteome</keyword>
<dbReference type="PANTHER" id="PTHR30443">
    <property type="entry name" value="INNER MEMBRANE PROTEIN"/>
    <property type="match status" value="1"/>
</dbReference>
<feature type="domain" description="Sulfatase N-terminal" evidence="9">
    <location>
        <begin position="235"/>
        <end position="520"/>
    </location>
</feature>
<evidence type="ECO:0000256" key="8">
    <source>
        <dbReference type="SAM" id="Phobius"/>
    </source>
</evidence>
<evidence type="ECO:0000256" key="5">
    <source>
        <dbReference type="ARBA" id="ARBA00022692"/>
    </source>
</evidence>
<gene>
    <name evidence="11" type="ORF">JCM19231_3549</name>
</gene>
<dbReference type="GO" id="GO:0016776">
    <property type="term" value="F:phosphotransferase activity, phosphate group as acceptor"/>
    <property type="evidence" value="ECO:0007669"/>
    <property type="project" value="TreeGrafter"/>
</dbReference>
<organism evidence="11 12">
    <name type="scientific">Vibrio ishigakensis</name>
    <dbReference type="NCBI Taxonomy" id="1481914"/>
    <lineage>
        <taxon>Bacteria</taxon>
        <taxon>Pseudomonadati</taxon>
        <taxon>Pseudomonadota</taxon>
        <taxon>Gammaproteobacteria</taxon>
        <taxon>Vibrionales</taxon>
        <taxon>Vibrionaceae</taxon>
        <taxon>Vibrio</taxon>
    </lineage>
</organism>
<dbReference type="InterPro" id="IPR000917">
    <property type="entry name" value="Sulfatase_N"/>
</dbReference>
<evidence type="ECO:0000256" key="7">
    <source>
        <dbReference type="ARBA" id="ARBA00023136"/>
    </source>
</evidence>
<feature type="transmembrane region" description="Helical" evidence="8">
    <location>
        <begin position="74"/>
        <end position="93"/>
    </location>
</feature>
<accession>A0A0B8NTF9</accession>
<dbReference type="InterPro" id="IPR017850">
    <property type="entry name" value="Alkaline_phosphatase_core_sf"/>
</dbReference>
<dbReference type="CDD" id="cd16017">
    <property type="entry name" value="LptA"/>
    <property type="match status" value="1"/>
</dbReference>
<comment type="subcellular location">
    <subcellularLocation>
        <location evidence="1">Cell inner membrane</location>
        <topology evidence="1">Multi-pass membrane protein</topology>
    </subcellularLocation>
</comment>
<dbReference type="NCBIfam" id="NF028537">
    <property type="entry name" value="P_eth_NH2_trans"/>
    <property type="match status" value="1"/>
</dbReference>
<dbReference type="RefSeq" id="WP_261836883.1">
    <property type="nucleotide sequence ID" value="NZ_AP024882.1"/>
</dbReference>
<keyword evidence="7 8" id="KW-0472">Membrane</keyword>
<evidence type="ECO:0000313" key="12">
    <source>
        <dbReference type="Proteomes" id="UP000031671"/>
    </source>
</evidence>
<dbReference type="Gene3D" id="3.40.720.10">
    <property type="entry name" value="Alkaline Phosphatase, subunit A"/>
    <property type="match status" value="1"/>
</dbReference>
<reference evidence="11 12" key="2">
    <citation type="submission" date="2015-01" db="EMBL/GenBank/DDBJ databases">
        <authorList>
            <consortium name="NBRP consortium"/>
            <person name="Sawabe T."/>
            <person name="Meirelles P."/>
            <person name="Feng G."/>
            <person name="Sayaka M."/>
            <person name="Hattori M."/>
            <person name="Ohkuma M."/>
        </authorList>
    </citation>
    <scope>NUCLEOTIDE SEQUENCE [LARGE SCALE GENOMIC DNA]</scope>
    <source>
        <strain evidence="12">JCM 19231</strain>
    </source>
</reference>
<dbReference type="GO" id="GO:0005886">
    <property type="term" value="C:plasma membrane"/>
    <property type="evidence" value="ECO:0007669"/>
    <property type="project" value="UniProtKB-SubCell"/>
</dbReference>
<keyword evidence="3" id="KW-0997">Cell inner membrane</keyword>
<evidence type="ECO:0000313" key="11">
    <source>
        <dbReference type="EMBL" id="GAM54029.1"/>
    </source>
</evidence>
<feature type="transmembrane region" description="Helical" evidence="8">
    <location>
        <begin position="43"/>
        <end position="67"/>
    </location>
</feature>
<dbReference type="Pfam" id="PF08019">
    <property type="entry name" value="EptA_B_N"/>
    <property type="match status" value="1"/>
</dbReference>
<dbReference type="Pfam" id="PF00884">
    <property type="entry name" value="Sulfatase"/>
    <property type="match status" value="1"/>
</dbReference>
<dbReference type="GO" id="GO:0009244">
    <property type="term" value="P:lipopolysaccharide core region biosynthetic process"/>
    <property type="evidence" value="ECO:0007669"/>
    <property type="project" value="TreeGrafter"/>
</dbReference>
<evidence type="ECO:0000256" key="2">
    <source>
        <dbReference type="ARBA" id="ARBA00022475"/>
    </source>
</evidence>
<keyword evidence="5 8" id="KW-0812">Transmembrane</keyword>
<feature type="transmembrane region" description="Helical" evidence="8">
    <location>
        <begin position="113"/>
        <end position="137"/>
    </location>
</feature>
<comment type="caution">
    <text evidence="11">The sequence shown here is derived from an EMBL/GenBank/DDBJ whole genome shotgun (WGS) entry which is preliminary data.</text>
</comment>
<reference evidence="11 12" key="1">
    <citation type="submission" date="2015-01" db="EMBL/GenBank/DDBJ databases">
        <title>Vibrio sp. C1 JCM 19231 whole genome shotgun sequence.</title>
        <authorList>
            <person name="Sawabe T."/>
            <person name="Meirelles P."/>
            <person name="Feng G."/>
            <person name="Sayaka M."/>
            <person name="Hattori M."/>
            <person name="Ohkuma M."/>
        </authorList>
    </citation>
    <scope>NUCLEOTIDE SEQUENCE [LARGE SCALE GENOMIC DNA]</scope>
    <source>
        <strain evidence="12">JCM 19231</strain>
    </source>
</reference>
<evidence type="ECO:0000259" key="10">
    <source>
        <dbReference type="Pfam" id="PF08019"/>
    </source>
</evidence>
<dbReference type="AlphaFoldDB" id="A0A0B8NTF9"/>
<dbReference type="PANTHER" id="PTHR30443:SF0">
    <property type="entry name" value="PHOSPHOETHANOLAMINE TRANSFERASE EPTA"/>
    <property type="match status" value="1"/>
</dbReference>
<protein>
    <submittedName>
        <fullName evidence="11">Probable integral membrane protein</fullName>
    </submittedName>
</protein>
<sequence length="540" mass="61166">MQFLFRMITGQYRLVWIVSFVYSALFNFAFFRDFTTAFPLDAGNWGFFISVCFFLFAVHIFVFSLLAGRLFTKLVLSLGFLIGASAAYFSWTYGIVIDTVMLQNILETDTGEAFGLFSIELVAAMIIGALLPIYLVWKAPVGYQNFWRESRAKLFSMTFALLIIAIALVPFSANYASFFREYKHVRYYSAPLFPVYSAGKYIAKANAKPHPTEDQMEVVAADAKVVHPDKKHDLIVLIVGETGRWDHFGLNGYERDTNPRLSKRKGVISFTHMTSCGTSTAVSVPCMFSSDPRSDFNGDSIYYKLNALDTLKENNVAVLWRDNNSSSKGVAERVDYQSFRSSDINTVCDPECRDTGMLVGLDDYVEQHPDQDVVVVLHALGSHGPEYYKRYPAAFEKFKPVCKSNQLASCSHEEIVNAYDNTMLFNDFFIDKSIAWLENYSTDYHTALFYVADHGESLGENDVYLHGMPFAFAPESQKHVGAIAWVNEGSEYKYEDVVKNKDVPFSQDNFYCSVLSLLDVETSICGHEQSVFYPHTEQDQ</sequence>
<dbReference type="InterPro" id="IPR012549">
    <property type="entry name" value="EptA-like_N"/>
</dbReference>
<evidence type="ECO:0000256" key="4">
    <source>
        <dbReference type="ARBA" id="ARBA00022679"/>
    </source>
</evidence>
<dbReference type="SMR" id="A0A0B8NTF9"/>
<evidence type="ECO:0000256" key="3">
    <source>
        <dbReference type="ARBA" id="ARBA00022519"/>
    </source>
</evidence>
<dbReference type="EMBL" id="BBRZ01000001">
    <property type="protein sequence ID" value="GAM54029.1"/>
    <property type="molecule type" value="Genomic_DNA"/>
</dbReference>
<proteinExistence type="predicted"/>
<keyword evidence="2" id="KW-1003">Cell membrane</keyword>
<dbReference type="Proteomes" id="UP000031671">
    <property type="component" value="Unassembled WGS sequence"/>
</dbReference>
<keyword evidence="6 8" id="KW-1133">Transmembrane helix</keyword>
<dbReference type="InterPro" id="IPR040423">
    <property type="entry name" value="PEA_transferase"/>
</dbReference>
<evidence type="ECO:0000259" key="9">
    <source>
        <dbReference type="Pfam" id="PF00884"/>
    </source>
</evidence>
<dbReference type="InterPro" id="IPR058130">
    <property type="entry name" value="PEA_transf_C"/>
</dbReference>